<evidence type="ECO:0000313" key="18">
    <source>
        <dbReference type="Proteomes" id="UP000886998"/>
    </source>
</evidence>
<evidence type="ECO:0000256" key="14">
    <source>
        <dbReference type="RuleBase" id="RU003733"/>
    </source>
</evidence>
<gene>
    <name evidence="17" type="primary">GK5</name>
    <name evidence="17" type="ORF">TNIN_236321</name>
</gene>
<dbReference type="InterPro" id="IPR000577">
    <property type="entry name" value="Carb_kinase_FGGY"/>
</dbReference>
<evidence type="ECO:0000259" key="15">
    <source>
        <dbReference type="Pfam" id="PF00370"/>
    </source>
</evidence>
<evidence type="ECO:0000256" key="7">
    <source>
        <dbReference type="ARBA" id="ARBA00022741"/>
    </source>
</evidence>
<keyword evidence="5" id="KW-0963">Cytoplasm</keyword>
<accession>A0A8X6YWT7</accession>
<organism evidence="17 18">
    <name type="scientific">Trichonephila inaurata madagascariensis</name>
    <dbReference type="NCBI Taxonomy" id="2747483"/>
    <lineage>
        <taxon>Eukaryota</taxon>
        <taxon>Metazoa</taxon>
        <taxon>Ecdysozoa</taxon>
        <taxon>Arthropoda</taxon>
        <taxon>Chelicerata</taxon>
        <taxon>Arachnida</taxon>
        <taxon>Araneae</taxon>
        <taxon>Araneomorphae</taxon>
        <taxon>Entelegynae</taxon>
        <taxon>Araneoidea</taxon>
        <taxon>Nephilidae</taxon>
        <taxon>Trichonephila</taxon>
        <taxon>Trichonephila inaurata</taxon>
    </lineage>
</organism>
<dbReference type="Pfam" id="PF00370">
    <property type="entry name" value="FGGY_N"/>
    <property type="match status" value="1"/>
</dbReference>
<dbReference type="Pfam" id="PF02782">
    <property type="entry name" value="FGGY_C"/>
    <property type="match status" value="1"/>
</dbReference>
<dbReference type="GO" id="GO:0006071">
    <property type="term" value="P:glycerol metabolic process"/>
    <property type="evidence" value="ECO:0007669"/>
    <property type="project" value="UniProtKB-KW"/>
</dbReference>
<proteinExistence type="inferred from homology"/>
<comment type="pathway">
    <text evidence="2">Polyol metabolism; glycerol degradation via glycerol kinase pathway; sn-glycerol 3-phosphate from glycerol: step 1/1.</text>
</comment>
<dbReference type="InterPro" id="IPR018485">
    <property type="entry name" value="FGGY_C"/>
</dbReference>
<keyword evidence="18" id="KW-1185">Reference proteome</keyword>
<comment type="function">
    <text evidence="12">Skin-specific kinase that plays a key role in glycerol metabolism, catalyzing its phosphorylation to produce sn-glycerol 3-phosphate. Involved in skin-specific regulation of sterol regulatory element-binding protein (SREBP) processing and lipid biosynthesis.</text>
</comment>
<dbReference type="OrthoDB" id="6278781at2759"/>
<dbReference type="GO" id="GO:0006641">
    <property type="term" value="P:triglyceride metabolic process"/>
    <property type="evidence" value="ECO:0007669"/>
    <property type="project" value="TreeGrafter"/>
</dbReference>
<dbReference type="InterPro" id="IPR037444">
    <property type="entry name" value="GK5"/>
</dbReference>
<feature type="domain" description="Carbohydrate kinase FGGY C-terminal" evidence="16">
    <location>
        <begin position="288"/>
        <end position="474"/>
    </location>
</feature>
<dbReference type="PIRSF" id="PIRSF000538">
    <property type="entry name" value="GlpK"/>
    <property type="match status" value="1"/>
</dbReference>
<dbReference type="InterPro" id="IPR043129">
    <property type="entry name" value="ATPase_NBD"/>
</dbReference>
<evidence type="ECO:0000256" key="6">
    <source>
        <dbReference type="ARBA" id="ARBA00022679"/>
    </source>
</evidence>
<keyword evidence="9" id="KW-0319">Glycerol metabolism</keyword>
<dbReference type="SUPFAM" id="SSF53067">
    <property type="entry name" value="Actin-like ATPase domain"/>
    <property type="match status" value="2"/>
</dbReference>
<evidence type="ECO:0000256" key="2">
    <source>
        <dbReference type="ARBA" id="ARBA00005190"/>
    </source>
</evidence>
<dbReference type="FunFam" id="3.30.420.40:FF:000104">
    <property type="entry name" value="putative glycerol kinase 5"/>
    <property type="match status" value="1"/>
</dbReference>
<keyword evidence="8 14" id="KW-0418">Kinase</keyword>
<dbReference type="GO" id="GO:0046167">
    <property type="term" value="P:glycerol-3-phosphate biosynthetic process"/>
    <property type="evidence" value="ECO:0007669"/>
    <property type="project" value="TreeGrafter"/>
</dbReference>
<dbReference type="EMBL" id="BMAV01022393">
    <property type="protein sequence ID" value="GFY77279.1"/>
    <property type="molecule type" value="Genomic_DNA"/>
</dbReference>
<sequence length="525" mass="58434">MKGTSLNVSNSVNRRQVVLGIDIGTTNIKCCAYDQFCNVIGEAHEKMTTINPGDGRHEIEPDILWNIFQGVVKKCLSNSQLNAADITCLGISTLRASFLTWNRKTEETFHNFITWKDKRCEKLCEQWNSSFITKLLRFGAGTLYFFTRIKLFQIMSSIKFTSAMVLTRLYWMLKHDEKIRHEVFKEGTLFGTIDTWLIWKLTGGKVHATDPSNACVTGFFDIFKMEWSKLVLRGFNIPENILPEVKNTGDCYGYTLPEVFGVAIPICAVIGDQQASIFGAGCFKNKEMSCTMGTGTFLHVNTGCEPASSCNGIYPLIGWTIASNTSYILECGMHDVGSVFHVAQNLGFLDDPNTSSDIAQSVSDSGGIYFLPSACMLETAGKQNLNVSTMVGLKSQTSKEHLVRAVLESLAFQVQMLLDGIEKNYGKNTGIIRVCGGIAKNDFILQLVSNLSRKIVKRSKHSECSSLGAALVAGLYMGVWKSQDEIIEMQNDCDMFTPNIISENVHQRQYLNWKKAVSCPIMNVN</sequence>
<dbReference type="GO" id="GO:0005524">
    <property type="term" value="F:ATP binding"/>
    <property type="evidence" value="ECO:0007669"/>
    <property type="project" value="UniProtKB-KW"/>
</dbReference>
<dbReference type="CDD" id="cd07793">
    <property type="entry name" value="ASKHA_NBD_FGGY_GK5-like"/>
    <property type="match status" value="1"/>
</dbReference>
<dbReference type="Gene3D" id="3.30.420.40">
    <property type="match status" value="2"/>
</dbReference>
<evidence type="ECO:0000256" key="9">
    <source>
        <dbReference type="ARBA" id="ARBA00022798"/>
    </source>
</evidence>
<evidence type="ECO:0000256" key="13">
    <source>
        <dbReference type="ARBA" id="ARBA00047192"/>
    </source>
</evidence>
<dbReference type="FunFam" id="3.30.420.40:FF:000102">
    <property type="entry name" value="Putative glycerol kinase 5"/>
    <property type="match status" value="1"/>
</dbReference>
<evidence type="ECO:0000256" key="5">
    <source>
        <dbReference type="ARBA" id="ARBA00022490"/>
    </source>
</evidence>
<comment type="subcellular location">
    <subcellularLocation>
        <location evidence="1">Cytoplasm</location>
    </subcellularLocation>
</comment>
<comment type="caution">
    <text evidence="17">The sequence shown here is derived from an EMBL/GenBank/DDBJ whole genome shotgun (WGS) entry which is preliminary data.</text>
</comment>
<comment type="similarity">
    <text evidence="3 14">Belongs to the FGGY kinase family.</text>
</comment>
<dbReference type="InterPro" id="IPR018484">
    <property type="entry name" value="FGGY_N"/>
</dbReference>
<dbReference type="EC" id="2.7.1.30" evidence="4"/>
<dbReference type="InterPro" id="IPR018483">
    <property type="entry name" value="Carb_kinase_FGGY_CS"/>
</dbReference>
<dbReference type="PANTHER" id="PTHR10196:SF68">
    <property type="entry name" value="GLYCEROL KINASE 5-RELATED"/>
    <property type="match status" value="1"/>
</dbReference>
<dbReference type="PROSITE" id="PS00445">
    <property type="entry name" value="FGGY_KINASES_2"/>
    <property type="match status" value="1"/>
</dbReference>
<dbReference type="Proteomes" id="UP000886998">
    <property type="component" value="Unassembled WGS sequence"/>
</dbReference>
<dbReference type="GO" id="GO:0005739">
    <property type="term" value="C:mitochondrion"/>
    <property type="evidence" value="ECO:0007669"/>
    <property type="project" value="TreeGrafter"/>
</dbReference>
<evidence type="ECO:0000313" key="17">
    <source>
        <dbReference type="EMBL" id="GFY77279.1"/>
    </source>
</evidence>
<dbReference type="AlphaFoldDB" id="A0A8X6YWT7"/>
<protein>
    <recommendedName>
        <fullName evidence="13">Glycerol kinase 5</fullName>
        <ecNumber evidence="4">2.7.1.30</ecNumber>
    </recommendedName>
    <alternativeName>
        <fullName evidence="11">ATP:glycerol 3-phosphotransferase 5</fullName>
    </alternativeName>
</protein>
<dbReference type="GO" id="GO:0004370">
    <property type="term" value="F:glycerol kinase activity"/>
    <property type="evidence" value="ECO:0007669"/>
    <property type="project" value="UniProtKB-EC"/>
</dbReference>
<feature type="domain" description="Carbohydrate kinase FGGY N-terminal" evidence="15">
    <location>
        <begin position="17"/>
        <end position="279"/>
    </location>
</feature>
<evidence type="ECO:0000256" key="3">
    <source>
        <dbReference type="ARBA" id="ARBA00009156"/>
    </source>
</evidence>
<reference evidence="17" key="1">
    <citation type="submission" date="2020-08" db="EMBL/GenBank/DDBJ databases">
        <title>Multicomponent nature underlies the extraordinary mechanical properties of spider dragline silk.</title>
        <authorList>
            <person name="Kono N."/>
            <person name="Nakamura H."/>
            <person name="Mori M."/>
            <person name="Yoshida Y."/>
            <person name="Ohtoshi R."/>
            <person name="Malay A.D."/>
            <person name="Moran D.A.P."/>
            <person name="Tomita M."/>
            <person name="Numata K."/>
            <person name="Arakawa K."/>
        </authorList>
    </citation>
    <scope>NUCLEOTIDE SEQUENCE</scope>
</reference>
<name>A0A8X6YWT7_9ARAC</name>
<evidence type="ECO:0000256" key="12">
    <source>
        <dbReference type="ARBA" id="ARBA00045165"/>
    </source>
</evidence>
<keyword evidence="7" id="KW-0547">Nucleotide-binding</keyword>
<keyword evidence="10" id="KW-0067">ATP-binding</keyword>
<evidence type="ECO:0000259" key="16">
    <source>
        <dbReference type="Pfam" id="PF02782"/>
    </source>
</evidence>
<evidence type="ECO:0000256" key="1">
    <source>
        <dbReference type="ARBA" id="ARBA00004496"/>
    </source>
</evidence>
<evidence type="ECO:0000256" key="11">
    <source>
        <dbReference type="ARBA" id="ARBA00033026"/>
    </source>
</evidence>
<evidence type="ECO:0000256" key="8">
    <source>
        <dbReference type="ARBA" id="ARBA00022777"/>
    </source>
</evidence>
<evidence type="ECO:0000256" key="4">
    <source>
        <dbReference type="ARBA" id="ARBA00012099"/>
    </source>
</evidence>
<evidence type="ECO:0000256" key="10">
    <source>
        <dbReference type="ARBA" id="ARBA00022840"/>
    </source>
</evidence>
<keyword evidence="6 14" id="KW-0808">Transferase</keyword>
<dbReference type="PANTHER" id="PTHR10196">
    <property type="entry name" value="SUGAR KINASE"/>
    <property type="match status" value="1"/>
</dbReference>